<name>A0AAV1TUI9_9STRA</name>
<evidence type="ECO:0000313" key="2">
    <source>
        <dbReference type="Proteomes" id="UP001162060"/>
    </source>
</evidence>
<dbReference type="Proteomes" id="UP001162060">
    <property type="component" value="Unassembled WGS sequence"/>
</dbReference>
<gene>
    <name evidence="1" type="ORF">PM001_LOCUS10218</name>
</gene>
<comment type="caution">
    <text evidence="1">The sequence shown here is derived from an EMBL/GenBank/DDBJ whole genome shotgun (WGS) entry which is preliminary data.</text>
</comment>
<sequence length="301" mass="34015">MKGLALRVRSPLLVHKISILTSSLSPSPRLYSSTSSDSKPSVLDGSEGLFQFANRTKDRASSQMDRYLVHSVFPPSNWMMQNYFLFTKLQLPTNVEIDAVEFLNGARFACDLAINTMYSNEFVNFANGVVSESAAAEKMKSGLSDTCYEAFLFAMRQSRKAGNSFSLKQLDINGVYLYDVNWDRLSLAEMKQEEALETLNRSQRLEMDHQEEKRGIEGKTDVSHERTPVAFSQTEGAAPEDHTMMVERLQLDVLLETVEHLEVATADHADQVLEKKSSAVWRFESLVTQPDNIDWRIVTVL</sequence>
<dbReference type="EMBL" id="CAKLBY020000086">
    <property type="protein sequence ID" value="CAK7925068.1"/>
    <property type="molecule type" value="Genomic_DNA"/>
</dbReference>
<reference evidence="1" key="1">
    <citation type="submission" date="2024-01" db="EMBL/GenBank/DDBJ databases">
        <authorList>
            <person name="Webb A."/>
        </authorList>
    </citation>
    <scope>NUCLEOTIDE SEQUENCE</scope>
    <source>
        <strain evidence="1">Pm1</strain>
    </source>
</reference>
<accession>A0AAV1TUI9</accession>
<proteinExistence type="predicted"/>
<protein>
    <recommendedName>
        <fullName evidence="3">Ubiquinone biosynthesis protein</fullName>
    </recommendedName>
</protein>
<evidence type="ECO:0008006" key="3">
    <source>
        <dbReference type="Google" id="ProtNLM"/>
    </source>
</evidence>
<evidence type="ECO:0000313" key="1">
    <source>
        <dbReference type="EMBL" id="CAK7925068.1"/>
    </source>
</evidence>
<organism evidence="1 2">
    <name type="scientific">Peronospora matthiolae</name>
    <dbReference type="NCBI Taxonomy" id="2874970"/>
    <lineage>
        <taxon>Eukaryota</taxon>
        <taxon>Sar</taxon>
        <taxon>Stramenopiles</taxon>
        <taxon>Oomycota</taxon>
        <taxon>Peronosporomycetes</taxon>
        <taxon>Peronosporales</taxon>
        <taxon>Peronosporaceae</taxon>
        <taxon>Peronospora</taxon>
    </lineage>
</organism>
<dbReference type="AlphaFoldDB" id="A0AAV1TUI9"/>